<dbReference type="Proteomes" id="UP000824410">
    <property type="component" value="Unassembled WGS sequence"/>
</dbReference>
<accession>A0A264VLR3</accession>
<reference evidence="4" key="2">
    <citation type="submission" date="2019-02" db="EMBL/GenBank/DDBJ databases">
        <title>Genomic characterization of isolates from hospital effluents in KZN, South Africa.</title>
        <authorList>
            <person name="Ntshobeni N."/>
            <person name="Allam M."/>
            <person name="Ismail A."/>
            <person name="Amoako D."/>
            <person name="Essack S."/>
            <person name="Chenia H."/>
        </authorList>
    </citation>
    <scope>NUCLEOTIDE SEQUENCE</scope>
    <source>
        <strain evidence="4">AFE97_S1</strain>
    </source>
</reference>
<evidence type="ECO:0000313" key="6">
    <source>
        <dbReference type="Proteomes" id="UP000216001"/>
    </source>
</evidence>
<comment type="caution">
    <text evidence="5">The sequence shown here is derived from an EMBL/GenBank/DDBJ whole genome shotgun (WGS) entry which is preliminary data.</text>
</comment>
<evidence type="ECO:0000256" key="1">
    <source>
        <dbReference type="ARBA" id="ARBA00006295"/>
    </source>
</evidence>
<dbReference type="GO" id="GO:0003677">
    <property type="term" value="F:DNA binding"/>
    <property type="evidence" value="ECO:0007669"/>
    <property type="project" value="UniProtKB-KW"/>
</dbReference>
<proteinExistence type="inferred from homology"/>
<dbReference type="Pfam" id="PF08775">
    <property type="entry name" value="ParB"/>
    <property type="match status" value="1"/>
</dbReference>
<gene>
    <name evidence="5" type="ORF">CHI95_23110</name>
    <name evidence="4" type="ORF">EX242_20860</name>
</gene>
<dbReference type="SMART" id="SM00470">
    <property type="entry name" value="ParB"/>
    <property type="match status" value="1"/>
</dbReference>
<evidence type="ECO:0000313" key="5">
    <source>
        <dbReference type="EMBL" id="OZS72219.1"/>
    </source>
</evidence>
<dbReference type="InterPro" id="IPR004437">
    <property type="entry name" value="ParB/RepB/Spo0J"/>
</dbReference>
<protein>
    <submittedName>
        <fullName evidence="5">Chromosome partitioning protein ParB</fullName>
    </submittedName>
    <submittedName>
        <fullName evidence="4">ParB/RepB/Spo0J family partition protein</fullName>
    </submittedName>
</protein>
<dbReference type="NCBIfam" id="TIGR00180">
    <property type="entry name" value="parB_part"/>
    <property type="match status" value="1"/>
</dbReference>
<sequence>MGSSPITTMLESGINQSKVFTLASGLKVTFSRQIIPAAEIESRTFVDAKINGRDQDTLTEESVKDIVRTIVLQQFFPAIGRVVGDRIEILDGSRRRAACLFANVDFEVLVASETISVDDARQLAADIQTAKEHNLRELGLRFQVMHDQGMSKSEIAKAEGISNAKVTRAFQAAAVPSVMVSLFPVVSELTLPDYKFLLDFSEEVKAKDADLEEITLEIMDKIDGDDEIVSMSPEEVKARIMLYFRDAQISRKPPSAVSPVVTTELFKGSDRRIYARRKVNPKNRTFSYEFSRIDKEVQEKIDEAIQAILASEQK</sequence>
<organism evidence="5 6">
    <name type="scientific">Providencia rettgeri</name>
    <dbReference type="NCBI Taxonomy" id="587"/>
    <lineage>
        <taxon>Bacteria</taxon>
        <taxon>Pseudomonadati</taxon>
        <taxon>Pseudomonadota</taxon>
        <taxon>Gammaproteobacteria</taxon>
        <taxon>Enterobacterales</taxon>
        <taxon>Morganellaceae</taxon>
        <taxon>Providencia</taxon>
    </lineage>
</organism>
<dbReference type="InterPro" id="IPR003115">
    <property type="entry name" value="ParB_N"/>
</dbReference>
<dbReference type="Gene3D" id="1.10.10.2830">
    <property type="match status" value="1"/>
</dbReference>
<feature type="domain" description="ParB-like N-terminal" evidence="3">
    <location>
        <begin position="40"/>
        <end position="127"/>
    </location>
</feature>
<comment type="similarity">
    <text evidence="1">Belongs to the ParB family.</text>
</comment>
<dbReference type="Proteomes" id="UP000216001">
    <property type="component" value="Unassembled WGS sequence"/>
</dbReference>
<dbReference type="EMBL" id="NOWC01000043">
    <property type="protein sequence ID" value="OZS72219.1"/>
    <property type="molecule type" value="Genomic_DNA"/>
</dbReference>
<evidence type="ECO:0000259" key="3">
    <source>
        <dbReference type="SMART" id="SM00470"/>
    </source>
</evidence>
<name>A0A264VLR3_PRORE</name>
<dbReference type="PANTHER" id="PTHR38973">
    <property type="entry name" value="PLASMID PARTITIONING CONTROL PROTEIN-RELATED"/>
    <property type="match status" value="1"/>
</dbReference>
<keyword evidence="2" id="KW-0238">DNA-binding</keyword>
<evidence type="ECO:0000313" key="4">
    <source>
        <dbReference type="EMBL" id="MBX6982696.1"/>
    </source>
</evidence>
<dbReference type="PANTHER" id="PTHR38973:SF1">
    <property type="entry name" value="PLASMID PARTITION PROTEIN B"/>
    <property type="match status" value="1"/>
</dbReference>
<reference evidence="5 6" key="1">
    <citation type="submission" date="2017-07" db="EMBL/GenBank/DDBJ databases">
        <title>blaIMP-27 on transferable plasmids in Proteus mirabilis and Providencia rettgeri.</title>
        <authorList>
            <person name="Potter R."/>
        </authorList>
    </citation>
    <scope>NUCLEOTIDE SEQUENCE [LARGE SCALE GENOMIC DNA]</scope>
    <source>
        <strain evidence="5 6">PR1</strain>
    </source>
</reference>
<dbReference type="InterPro" id="IPR014884">
    <property type="entry name" value="ParB_fam_C"/>
</dbReference>
<dbReference type="AlphaFoldDB" id="A0A264VLR3"/>
<dbReference type="EMBL" id="SHDO01000033">
    <property type="protein sequence ID" value="MBX6982696.1"/>
    <property type="molecule type" value="Genomic_DNA"/>
</dbReference>
<evidence type="ECO:0000256" key="2">
    <source>
        <dbReference type="ARBA" id="ARBA00023125"/>
    </source>
</evidence>
<dbReference type="RefSeq" id="WP_094963125.1">
    <property type="nucleotide sequence ID" value="NZ_NOWC01000043.1"/>
</dbReference>
<dbReference type="CDD" id="cd16394">
    <property type="entry name" value="sopB_N"/>
    <property type="match status" value="1"/>
</dbReference>